<organism evidence="1 2">
    <name type="scientific">Roseibium aggregatum</name>
    <dbReference type="NCBI Taxonomy" id="187304"/>
    <lineage>
        <taxon>Bacteria</taxon>
        <taxon>Pseudomonadati</taxon>
        <taxon>Pseudomonadota</taxon>
        <taxon>Alphaproteobacteria</taxon>
        <taxon>Hyphomicrobiales</taxon>
        <taxon>Stappiaceae</taxon>
        <taxon>Roseibium</taxon>
    </lineage>
</organism>
<reference evidence="2" key="1">
    <citation type="submission" date="2015-07" db="EMBL/GenBank/DDBJ databases">
        <authorList>
            <person name="Rodrigo-Torres Lidia"/>
            <person name="Arahal R.David."/>
        </authorList>
    </citation>
    <scope>NUCLEOTIDE SEQUENCE [LARGE SCALE GENOMIC DNA]</scope>
    <source>
        <strain evidence="2">CECT 4801</strain>
    </source>
</reference>
<name>A0A0M6YE64_9HYPH</name>
<dbReference type="RefSeq" id="WP_055661352.1">
    <property type="nucleotide sequence ID" value="NZ_CXST01000006.1"/>
</dbReference>
<evidence type="ECO:0000313" key="2">
    <source>
        <dbReference type="Proteomes" id="UP000048926"/>
    </source>
</evidence>
<dbReference type="Proteomes" id="UP000048926">
    <property type="component" value="Unassembled WGS sequence"/>
</dbReference>
<keyword evidence="2" id="KW-1185">Reference proteome</keyword>
<evidence type="ECO:0000313" key="1">
    <source>
        <dbReference type="EMBL" id="CTQ47311.1"/>
    </source>
</evidence>
<sequence length="68" mass="6821">MIVSATLLAAGTLVSLADGNQPTVTVLIAKGESPQTSPHSATVSVKINPELFKNSASATTTARLAAAE</sequence>
<dbReference type="AlphaFoldDB" id="A0A0M6YE64"/>
<protein>
    <submittedName>
        <fullName evidence="1">Uncharacterized protein</fullName>
    </submittedName>
</protein>
<accession>A0A0M6YE64</accession>
<proteinExistence type="predicted"/>
<dbReference type="EMBL" id="CXST01000006">
    <property type="protein sequence ID" value="CTQ47311.1"/>
    <property type="molecule type" value="Genomic_DNA"/>
</dbReference>
<gene>
    <name evidence="1" type="ORF">LAL4801_05773</name>
</gene>